<evidence type="ECO:0000256" key="4">
    <source>
        <dbReference type="SAM" id="MobiDB-lite"/>
    </source>
</evidence>
<feature type="region of interest" description="Disordered" evidence="4">
    <location>
        <begin position="331"/>
        <end position="388"/>
    </location>
</feature>
<feature type="compositionally biased region" description="Basic and acidic residues" evidence="4">
    <location>
        <begin position="674"/>
        <end position="687"/>
    </location>
</feature>
<feature type="compositionally biased region" description="Polar residues" evidence="4">
    <location>
        <begin position="634"/>
        <end position="643"/>
    </location>
</feature>
<dbReference type="PANTHER" id="PTHR42648">
    <property type="entry name" value="TRANSPOSASE, PUTATIVE-RELATED"/>
    <property type="match status" value="1"/>
</dbReference>
<feature type="compositionally biased region" description="Basic and acidic residues" evidence="4">
    <location>
        <begin position="342"/>
        <end position="368"/>
    </location>
</feature>
<feature type="coiled-coil region" evidence="3">
    <location>
        <begin position="922"/>
        <end position="953"/>
    </location>
</feature>
<dbReference type="Pfam" id="PF07727">
    <property type="entry name" value="RVT_2"/>
    <property type="match status" value="1"/>
</dbReference>
<dbReference type="GO" id="GO:0003676">
    <property type="term" value="F:nucleic acid binding"/>
    <property type="evidence" value="ECO:0007669"/>
    <property type="project" value="InterPro"/>
</dbReference>
<dbReference type="PROSITE" id="PS50994">
    <property type="entry name" value="INTEGRASE"/>
    <property type="match status" value="1"/>
</dbReference>
<dbReference type="Pfam" id="PF25597">
    <property type="entry name" value="SH3_retrovirus"/>
    <property type="match status" value="1"/>
</dbReference>
<dbReference type="GO" id="GO:0015074">
    <property type="term" value="P:DNA integration"/>
    <property type="evidence" value="ECO:0007669"/>
    <property type="project" value="InterPro"/>
</dbReference>
<keyword evidence="1" id="KW-0479">Metal-binding</keyword>
<feature type="region of interest" description="Disordered" evidence="4">
    <location>
        <begin position="620"/>
        <end position="704"/>
    </location>
</feature>
<dbReference type="InterPro" id="IPR039537">
    <property type="entry name" value="Retrotran_Ty1/copia-like"/>
</dbReference>
<keyword evidence="3" id="KW-0175">Coiled coil</keyword>
<dbReference type="GO" id="GO:0046872">
    <property type="term" value="F:metal ion binding"/>
    <property type="evidence" value="ECO:0007669"/>
    <property type="project" value="UniProtKB-KW"/>
</dbReference>
<dbReference type="InterPro" id="IPR012337">
    <property type="entry name" value="RNaseH-like_sf"/>
</dbReference>
<gene>
    <name evidence="6" type="ORF">Tci_243697</name>
</gene>
<organism evidence="6">
    <name type="scientific">Tanacetum cinerariifolium</name>
    <name type="common">Dalmatian daisy</name>
    <name type="synonym">Chrysanthemum cinerariifolium</name>
    <dbReference type="NCBI Taxonomy" id="118510"/>
    <lineage>
        <taxon>Eukaryota</taxon>
        <taxon>Viridiplantae</taxon>
        <taxon>Streptophyta</taxon>
        <taxon>Embryophyta</taxon>
        <taxon>Tracheophyta</taxon>
        <taxon>Spermatophyta</taxon>
        <taxon>Magnoliopsida</taxon>
        <taxon>eudicotyledons</taxon>
        <taxon>Gunneridae</taxon>
        <taxon>Pentapetalae</taxon>
        <taxon>asterids</taxon>
        <taxon>campanulids</taxon>
        <taxon>Asterales</taxon>
        <taxon>Asteraceae</taxon>
        <taxon>Asteroideae</taxon>
        <taxon>Anthemideae</taxon>
        <taxon>Anthemidinae</taxon>
        <taxon>Tanacetum</taxon>
    </lineage>
</organism>
<evidence type="ECO:0000256" key="2">
    <source>
        <dbReference type="ARBA" id="ARBA00022801"/>
    </source>
</evidence>
<evidence type="ECO:0000256" key="3">
    <source>
        <dbReference type="SAM" id="Coils"/>
    </source>
</evidence>
<accession>A0A699GXF6</accession>
<dbReference type="AlphaFoldDB" id="A0A699GXF6"/>
<feature type="region of interest" description="Disordered" evidence="4">
    <location>
        <begin position="21"/>
        <end position="44"/>
    </location>
</feature>
<dbReference type="SUPFAM" id="SSF53098">
    <property type="entry name" value="Ribonuclease H-like"/>
    <property type="match status" value="1"/>
</dbReference>
<keyword evidence="2" id="KW-0378">Hydrolase</keyword>
<dbReference type="GO" id="GO:0016787">
    <property type="term" value="F:hydrolase activity"/>
    <property type="evidence" value="ECO:0007669"/>
    <property type="project" value="UniProtKB-KW"/>
</dbReference>
<dbReference type="InterPro" id="IPR013103">
    <property type="entry name" value="RVT_2"/>
</dbReference>
<dbReference type="Gene3D" id="3.30.420.10">
    <property type="entry name" value="Ribonuclease H-like superfamily/Ribonuclease H"/>
    <property type="match status" value="1"/>
</dbReference>
<proteinExistence type="predicted"/>
<protein>
    <submittedName>
        <fullName evidence="6">Ribonuclease H-like domain-containing protein</fullName>
    </submittedName>
</protein>
<dbReference type="EMBL" id="BKCJ010070653">
    <property type="protein sequence ID" value="GEW71721.1"/>
    <property type="molecule type" value="Genomic_DNA"/>
</dbReference>
<feature type="compositionally biased region" description="Basic and acidic residues" evidence="4">
    <location>
        <begin position="646"/>
        <end position="657"/>
    </location>
</feature>
<dbReference type="InterPro" id="IPR001584">
    <property type="entry name" value="Integrase_cat-core"/>
</dbReference>
<name>A0A699GXF6_TANCI</name>
<reference evidence="6" key="1">
    <citation type="journal article" date="2019" name="Sci. Rep.">
        <title>Draft genome of Tanacetum cinerariifolium, the natural source of mosquito coil.</title>
        <authorList>
            <person name="Yamashiro T."/>
            <person name="Shiraishi A."/>
            <person name="Satake H."/>
            <person name="Nakayama K."/>
        </authorList>
    </citation>
    <scope>NUCLEOTIDE SEQUENCE</scope>
</reference>
<dbReference type="PANTHER" id="PTHR42648:SF32">
    <property type="entry name" value="RIBONUCLEASE H-LIKE DOMAIN, GAG-PRE-INTEGRASE DOMAIN PROTEIN-RELATED"/>
    <property type="match status" value="1"/>
</dbReference>
<dbReference type="InterPro" id="IPR057670">
    <property type="entry name" value="SH3_retrovirus"/>
</dbReference>
<evidence type="ECO:0000256" key="1">
    <source>
        <dbReference type="ARBA" id="ARBA00022723"/>
    </source>
</evidence>
<feature type="domain" description="Integrase catalytic" evidence="5">
    <location>
        <begin position="36"/>
        <end position="249"/>
    </location>
</feature>
<dbReference type="CDD" id="cd09272">
    <property type="entry name" value="RNase_HI_RT_Ty1"/>
    <property type="match status" value="1"/>
</dbReference>
<evidence type="ECO:0000313" key="6">
    <source>
        <dbReference type="EMBL" id="GEW71721.1"/>
    </source>
</evidence>
<dbReference type="InterPro" id="IPR036397">
    <property type="entry name" value="RNaseH_sf"/>
</dbReference>
<evidence type="ECO:0000259" key="5">
    <source>
        <dbReference type="PROSITE" id="PS50994"/>
    </source>
</evidence>
<feature type="compositionally biased region" description="Basic and acidic residues" evidence="4">
    <location>
        <begin position="24"/>
        <end position="37"/>
    </location>
</feature>
<sequence length="1129" mass="128290">MPPKPDLSYTGLDEIAIKPVVENKSSEEETKAVRKNPDAPIVEEWVSDDEEDNVTQPKIVKKTVRPIIVKKEFVKHRQQKKTARKTVKKTMKKLIDDMLLLEETSKEGKSQEKVFFLATKDETSGILKSFITRIENLVDHKVKVIRCDNATELKNRELNQFCEMKGILRQFSVARTPQQNEVAERRNKTLIKAARTMLADSKLPTTFWTEVVNTACYVQNRVLVVKPHNKTLYEFFHGRTPTLSFMRQFGCSVTIINTKYHLGKFAGKDDEGFFVRYSLNSKAFRVFNSRTRIVEENLHIRFSKNTSNVVGSGPDWLFDIDTLTRTMNYEPGVAGTQSNDYVDPKSSHNDGFKPSSDDGKKVDQDPSKGNECNDQEKEDNVNNTNNVNTVSPTVIAAGTNNDNDLPFDPNMLALEDVGTFNFSNKDEDDGEMAYMNNLDTTIQVSPTLNVKSAFLNGKIEEEVYVCQPPGFEDLDFSDRVYKVEKALYGLHQAPRAWYETLSTYLLDNGFKSGKTDKTLFIKRFTEVKNASTPMETQKSLLKDEDREEVDVHVYRYLKGQPKLGLWYPKDSPFDLVTYTDSDYAGASLDRNSTTGGCQFIGCRLISWQCKKQTMVANSTTEAEYKHKKPKRKNTQVPQPSGSTKHVAGDAIHKERGNRLVRAATTTSSLEAEQDSGKIDKTQSKETPNEASSAGTTSGGGPRCQEAMEDTIAQTRKLNALMELCTNLRSRVLALEKTMTTHALEITSLKRRVKKLEKKQRIEAIDADEDITLVNDQDAEMFDVSDLQGEEVFVENELADKEVNDSVQKVIEEVVEDINTAKLIVNVAPVSAAGEINAANIATTENVVATITTKEVTLAKALAEFKASKPKVKWCFIQEPSKSITTTTTISSKKSQDKGKCIMVEEHVKPKKKEKIRLDEEAALKLQAELQAEFEEEQRLAREKGKKLKDLKNKSFDSIKKMFDIAFKRVNTFVDFRTELVEGSSKRAGEELTQGSLKKQKVDDNKETTKLKELMKIIPDEEEVAIDAIPFTIKSLKIIDWKIHKEGKKSYYQVIRDDVNSKMYMVFNRMLKEFDREDLKDLYNLVKAKYRSTRPVKDLDLLLWGDLKTMFEPHVEDQVWKKQHGYKVLE</sequence>
<comment type="caution">
    <text evidence="6">The sequence shown here is derived from an EMBL/GenBank/DDBJ whole genome shotgun (WGS) entry which is preliminary data.</text>
</comment>